<dbReference type="AlphaFoldDB" id="A0A4R6DUM4"/>
<feature type="compositionally biased region" description="Polar residues" evidence="1">
    <location>
        <begin position="91"/>
        <end position="100"/>
    </location>
</feature>
<protein>
    <recommendedName>
        <fullName evidence="2">KfrB domain-containing protein</fullName>
    </recommendedName>
</protein>
<proteinExistence type="predicted"/>
<dbReference type="RefSeq" id="WP_017412725.1">
    <property type="nucleotide sequence ID" value="NZ_SNVX01000025.1"/>
</dbReference>
<feature type="domain" description="KfrB" evidence="2">
    <location>
        <begin position="52"/>
        <end position="102"/>
    </location>
</feature>
<gene>
    <name evidence="3" type="ORF">EC847_12513</name>
</gene>
<feature type="region of interest" description="Disordered" evidence="1">
    <location>
        <begin position="85"/>
        <end position="117"/>
    </location>
</feature>
<evidence type="ECO:0000313" key="4">
    <source>
        <dbReference type="Proteomes" id="UP000295530"/>
    </source>
</evidence>
<comment type="caution">
    <text evidence="3">The sequence shown here is derived from an EMBL/GenBank/DDBJ whole genome shotgun (WGS) entry which is preliminary data.</text>
</comment>
<evidence type="ECO:0000259" key="2">
    <source>
        <dbReference type="Pfam" id="PF18790"/>
    </source>
</evidence>
<organism evidence="3 4">
    <name type="scientific">Scandinavium goeteborgense</name>
    <dbReference type="NCBI Taxonomy" id="1851514"/>
    <lineage>
        <taxon>Bacteria</taxon>
        <taxon>Pseudomonadati</taxon>
        <taxon>Pseudomonadota</taxon>
        <taxon>Gammaproteobacteria</taxon>
        <taxon>Enterobacterales</taxon>
        <taxon>Enterobacteriaceae</taxon>
        <taxon>Scandinavium</taxon>
    </lineage>
</organism>
<dbReference type="EMBL" id="SNVX01000025">
    <property type="protein sequence ID" value="TDN48847.1"/>
    <property type="molecule type" value="Genomic_DNA"/>
</dbReference>
<dbReference type="Pfam" id="PF18790">
    <property type="entry name" value="KfrB"/>
    <property type="match status" value="1"/>
</dbReference>
<dbReference type="Proteomes" id="UP000295530">
    <property type="component" value="Unassembled WGS sequence"/>
</dbReference>
<accession>A0A4R6DUM4</accession>
<name>A0A4R6DUM4_SCAGO</name>
<sequence>MSKQRVLVMNGQRVLQTEDAGKWRNDQVDKAGIIKPGIYPLYLSKGPDKSTSYDGAILHTDKQAVYQQVGKQIFKHDRENFDKLPEAGTEKNISYDQTSGKALVGSATEKQGRKFSR</sequence>
<evidence type="ECO:0000313" key="3">
    <source>
        <dbReference type="EMBL" id="TDN48847.1"/>
    </source>
</evidence>
<reference evidence="3 4" key="1">
    <citation type="submission" date="2019-03" db="EMBL/GenBank/DDBJ databases">
        <title>Genomic analyses of the natural microbiome of Caenorhabditis elegans.</title>
        <authorList>
            <person name="Samuel B."/>
        </authorList>
    </citation>
    <scope>NUCLEOTIDE SEQUENCE [LARGE SCALE GENOMIC DNA]</scope>
    <source>
        <strain evidence="3 4">BIGb0156</strain>
    </source>
</reference>
<keyword evidence="4" id="KW-1185">Reference proteome</keyword>
<dbReference type="InterPro" id="IPR040782">
    <property type="entry name" value="KfrB"/>
</dbReference>
<evidence type="ECO:0000256" key="1">
    <source>
        <dbReference type="SAM" id="MobiDB-lite"/>
    </source>
</evidence>